<reference evidence="1" key="1">
    <citation type="submission" date="2014-11" db="EMBL/GenBank/DDBJ databases">
        <authorList>
            <person name="Amaro Gonzalez C."/>
        </authorList>
    </citation>
    <scope>NUCLEOTIDE SEQUENCE</scope>
</reference>
<sequence>MLIFTVKTWDNETETIAIYPKSPTGTGKTGITDKD</sequence>
<accession>A0A0E9PM31</accession>
<organism evidence="1">
    <name type="scientific">Anguilla anguilla</name>
    <name type="common">European freshwater eel</name>
    <name type="synonym">Muraena anguilla</name>
    <dbReference type="NCBI Taxonomy" id="7936"/>
    <lineage>
        <taxon>Eukaryota</taxon>
        <taxon>Metazoa</taxon>
        <taxon>Chordata</taxon>
        <taxon>Craniata</taxon>
        <taxon>Vertebrata</taxon>
        <taxon>Euteleostomi</taxon>
        <taxon>Actinopterygii</taxon>
        <taxon>Neopterygii</taxon>
        <taxon>Teleostei</taxon>
        <taxon>Anguilliformes</taxon>
        <taxon>Anguillidae</taxon>
        <taxon>Anguilla</taxon>
    </lineage>
</organism>
<reference evidence="1" key="2">
    <citation type="journal article" date="2015" name="Fish Shellfish Immunol.">
        <title>Early steps in the European eel (Anguilla anguilla)-Vibrio vulnificus interaction in the gills: Role of the RtxA13 toxin.</title>
        <authorList>
            <person name="Callol A."/>
            <person name="Pajuelo D."/>
            <person name="Ebbesson L."/>
            <person name="Teles M."/>
            <person name="MacKenzie S."/>
            <person name="Amaro C."/>
        </authorList>
    </citation>
    <scope>NUCLEOTIDE SEQUENCE</scope>
</reference>
<protein>
    <submittedName>
        <fullName evidence="1">Uncharacterized protein</fullName>
    </submittedName>
</protein>
<dbReference type="EMBL" id="GBXM01103245">
    <property type="protein sequence ID" value="JAH05332.1"/>
    <property type="molecule type" value="Transcribed_RNA"/>
</dbReference>
<proteinExistence type="predicted"/>
<evidence type="ECO:0000313" key="1">
    <source>
        <dbReference type="EMBL" id="JAH05332.1"/>
    </source>
</evidence>
<name>A0A0E9PM31_ANGAN</name>
<dbReference type="AlphaFoldDB" id="A0A0E9PM31"/>